<evidence type="ECO:0000313" key="7">
    <source>
        <dbReference type="Proteomes" id="UP000032545"/>
    </source>
</evidence>
<keyword evidence="2" id="KW-0238">DNA-binding</keyword>
<keyword evidence="3" id="KW-0804">Transcription</keyword>
<feature type="compositionally biased region" description="Low complexity" evidence="4">
    <location>
        <begin position="45"/>
        <end position="59"/>
    </location>
</feature>
<evidence type="ECO:0000313" key="6">
    <source>
        <dbReference type="EMBL" id="KJE19603.1"/>
    </source>
</evidence>
<proteinExistence type="predicted"/>
<dbReference type="InterPro" id="IPR000835">
    <property type="entry name" value="HTH_MarR-typ"/>
</dbReference>
<dbReference type="EMBL" id="JYFN01000094">
    <property type="protein sequence ID" value="KJE19603.1"/>
    <property type="molecule type" value="Genomic_DNA"/>
</dbReference>
<comment type="caution">
    <text evidence="6">The sequence shown here is derived from an EMBL/GenBank/DDBJ whole genome shotgun (WGS) entry which is preliminary data.</text>
</comment>
<feature type="domain" description="HTH marR-type" evidence="5">
    <location>
        <begin position="66"/>
        <end position="209"/>
    </location>
</feature>
<dbReference type="SMART" id="SM00347">
    <property type="entry name" value="HTH_MARR"/>
    <property type="match status" value="1"/>
</dbReference>
<dbReference type="Pfam" id="PF01047">
    <property type="entry name" value="MarR"/>
    <property type="match status" value="1"/>
</dbReference>
<dbReference type="GO" id="GO:0003700">
    <property type="term" value="F:DNA-binding transcription factor activity"/>
    <property type="evidence" value="ECO:0007669"/>
    <property type="project" value="InterPro"/>
</dbReference>
<dbReference type="InterPro" id="IPR039422">
    <property type="entry name" value="MarR/SlyA-like"/>
</dbReference>
<evidence type="ECO:0000256" key="4">
    <source>
        <dbReference type="SAM" id="MobiDB-lite"/>
    </source>
</evidence>
<dbReference type="PATRIC" id="fig|1502723.3.peg.7074"/>
<feature type="compositionally biased region" description="Basic and acidic residues" evidence="4">
    <location>
        <begin position="1"/>
        <end position="11"/>
    </location>
</feature>
<dbReference type="Proteomes" id="UP000032545">
    <property type="component" value="Unassembled WGS sequence"/>
</dbReference>
<dbReference type="PRINTS" id="PR00598">
    <property type="entry name" value="HTHMARR"/>
</dbReference>
<accession>A0A0D8B5M9</accession>
<protein>
    <submittedName>
        <fullName evidence="6">MarR family regulator</fullName>
    </submittedName>
</protein>
<evidence type="ECO:0000259" key="5">
    <source>
        <dbReference type="PROSITE" id="PS50995"/>
    </source>
</evidence>
<dbReference type="InterPro" id="IPR036390">
    <property type="entry name" value="WH_DNA-bd_sf"/>
</dbReference>
<dbReference type="GO" id="GO:0003677">
    <property type="term" value="F:DNA binding"/>
    <property type="evidence" value="ECO:0007669"/>
    <property type="project" value="UniProtKB-KW"/>
</dbReference>
<keyword evidence="7" id="KW-1185">Reference proteome</keyword>
<reference evidence="6 7" key="2">
    <citation type="journal article" date="2016" name="Genome Announc.">
        <title>Permanent Draft Genome Sequences for Two Variants of Frankia sp. Strain CpI1, the First Frankia Strain Isolated from Root Nodules of Comptonia peregrina.</title>
        <authorList>
            <person name="Oshone R."/>
            <person name="Hurst S.G.IV."/>
            <person name="Abebe-Akele F."/>
            <person name="Simpson S."/>
            <person name="Morris K."/>
            <person name="Thomas W.K."/>
            <person name="Tisa L.S."/>
        </authorList>
    </citation>
    <scope>NUCLEOTIDE SEQUENCE [LARGE SCALE GENOMIC DNA]</scope>
    <source>
        <strain evidence="7">CpI1-S</strain>
    </source>
</reference>
<keyword evidence="1" id="KW-0805">Transcription regulation</keyword>
<name>A0A0D8B5M9_9ACTN</name>
<dbReference type="AlphaFoldDB" id="A0A0D8B5M9"/>
<feature type="compositionally biased region" description="Low complexity" evidence="4">
    <location>
        <begin position="12"/>
        <end position="23"/>
    </location>
</feature>
<dbReference type="PROSITE" id="PS50995">
    <property type="entry name" value="HTH_MARR_2"/>
    <property type="match status" value="1"/>
</dbReference>
<sequence>MSSLPRADRRAPALTAAAVADPTGPTPAPVGVSVGRPVLSEPSRPAHAPGPGEAAGPTEAGACSGAAVLAGRAERSARAARVWRRIRAVVVDRNERRREVCEALDLSFIRVKALLALQAGPLTLGELAAALSIDRPYTTLTVHELERRGLAERTVHPDDRRSKLVELTASGRTAARLADDMLNRPPAALVALDTADLAALDRITAQLAGEDPAGEDPAATP</sequence>
<dbReference type="RefSeq" id="WP_236706520.1">
    <property type="nucleotide sequence ID" value="NZ_JYFN01000094.1"/>
</dbReference>
<dbReference type="InterPro" id="IPR036388">
    <property type="entry name" value="WH-like_DNA-bd_sf"/>
</dbReference>
<reference evidence="7" key="1">
    <citation type="submission" date="2015-02" db="EMBL/GenBank/DDBJ databases">
        <title>Draft Genome of Frankia sp. CpI1-S.</title>
        <authorList>
            <person name="Oshone R.T."/>
            <person name="Ngom M."/>
            <person name="Ghodhbane-Gtari F."/>
            <person name="Gtari M."/>
            <person name="Morris K."/>
            <person name="Thomas K."/>
            <person name="Sen A."/>
            <person name="Tisa L.S."/>
        </authorList>
    </citation>
    <scope>NUCLEOTIDE SEQUENCE [LARGE SCALE GENOMIC DNA]</scope>
    <source>
        <strain evidence="7">CpI1-S</strain>
    </source>
</reference>
<organism evidence="6 7">
    <name type="scientific">Frankia torreyi</name>
    <dbReference type="NCBI Taxonomy" id="1856"/>
    <lineage>
        <taxon>Bacteria</taxon>
        <taxon>Bacillati</taxon>
        <taxon>Actinomycetota</taxon>
        <taxon>Actinomycetes</taxon>
        <taxon>Frankiales</taxon>
        <taxon>Frankiaceae</taxon>
        <taxon>Frankia</taxon>
    </lineage>
</organism>
<evidence type="ECO:0000256" key="1">
    <source>
        <dbReference type="ARBA" id="ARBA00023015"/>
    </source>
</evidence>
<evidence type="ECO:0000256" key="2">
    <source>
        <dbReference type="ARBA" id="ARBA00023125"/>
    </source>
</evidence>
<gene>
    <name evidence="6" type="ORF">FF36_06120</name>
</gene>
<dbReference type="SUPFAM" id="SSF46785">
    <property type="entry name" value="Winged helix' DNA-binding domain"/>
    <property type="match status" value="1"/>
</dbReference>
<dbReference type="Gene3D" id="1.10.10.10">
    <property type="entry name" value="Winged helix-like DNA-binding domain superfamily/Winged helix DNA-binding domain"/>
    <property type="match status" value="1"/>
</dbReference>
<dbReference type="PANTHER" id="PTHR33164">
    <property type="entry name" value="TRANSCRIPTIONAL REGULATOR, MARR FAMILY"/>
    <property type="match status" value="1"/>
</dbReference>
<dbReference type="GO" id="GO:0006950">
    <property type="term" value="P:response to stress"/>
    <property type="evidence" value="ECO:0007669"/>
    <property type="project" value="TreeGrafter"/>
</dbReference>
<dbReference type="PANTHER" id="PTHR33164:SF64">
    <property type="entry name" value="TRANSCRIPTIONAL REGULATOR SLYA"/>
    <property type="match status" value="1"/>
</dbReference>
<feature type="region of interest" description="Disordered" evidence="4">
    <location>
        <begin position="1"/>
        <end position="59"/>
    </location>
</feature>
<evidence type="ECO:0000256" key="3">
    <source>
        <dbReference type="ARBA" id="ARBA00023163"/>
    </source>
</evidence>